<evidence type="ECO:0000313" key="1">
    <source>
        <dbReference type="EMBL" id="SCZ28726.1"/>
    </source>
</evidence>
<dbReference type="EMBL" id="FMWB01000003">
    <property type="protein sequence ID" value="SCZ28726.1"/>
    <property type="molecule type" value="Genomic_DNA"/>
</dbReference>
<proteinExistence type="predicted"/>
<gene>
    <name evidence="1" type="ORF">SAMN05216279_103112</name>
</gene>
<dbReference type="RefSeq" id="WP_074583572.1">
    <property type="nucleotide sequence ID" value="NZ_JAAQXG010000005.1"/>
</dbReference>
<protein>
    <submittedName>
        <fullName evidence="1">Uncharacterized protein</fullName>
    </submittedName>
</protein>
<name>A0A1G5MUF3_9PSED</name>
<sequence>MRQARTVFRWVLALIVVFLVGTGSGYVTRTWECRNTLQTIWVAAPGFDAGSMQLPAKLYRLRVTACTLPEQWGGHREPLDGYP</sequence>
<reference evidence="2" key="1">
    <citation type="submission" date="2016-10" db="EMBL/GenBank/DDBJ databases">
        <authorList>
            <person name="de Groot N.N."/>
        </authorList>
    </citation>
    <scope>NUCLEOTIDE SEQUENCE [LARGE SCALE GENOMIC DNA]</scope>
    <source>
        <strain evidence="2">DSM 15758</strain>
    </source>
</reference>
<organism evidence="1 2">
    <name type="scientific">Pseudomonas oryzihabitans</name>
    <dbReference type="NCBI Taxonomy" id="47885"/>
    <lineage>
        <taxon>Bacteria</taxon>
        <taxon>Pseudomonadati</taxon>
        <taxon>Pseudomonadota</taxon>
        <taxon>Gammaproteobacteria</taxon>
        <taxon>Pseudomonadales</taxon>
        <taxon>Pseudomonadaceae</taxon>
        <taxon>Pseudomonas</taxon>
    </lineage>
</organism>
<accession>A0A1G5MUF3</accession>
<dbReference type="AlphaFoldDB" id="A0A1G5MUF3"/>
<evidence type="ECO:0000313" key="2">
    <source>
        <dbReference type="Proteomes" id="UP000183046"/>
    </source>
</evidence>
<dbReference type="Proteomes" id="UP000183046">
    <property type="component" value="Unassembled WGS sequence"/>
</dbReference>
<comment type="caution">
    <text evidence="1">The sequence shown here is derived from an EMBL/GenBank/DDBJ whole genome shotgun (WGS) entry which is preliminary data.</text>
</comment>